<dbReference type="PRINTS" id="PR00320">
    <property type="entry name" value="GPROTEINBRPT"/>
</dbReference>
<evidence type="ECO:0000259" key="8">
    <source>
        <dbReference type="Pfam" id="PF08154"/>
    </source>
</evidence>
<dbReference type="GO" id="GO:0030687">
    <property type="term" value="C:preribosome, large subunit precursor"/>
    <property type="evidence" value="ECO:0007669"/>
    <property type="project" value="UniProtKB-UniRule"/>
</dbReference>
<keyword evidence="4" id="KW-0677">Repeat</keyword>
<dbReference type="PROSITE" id="PS50082">
    <property type="entry name" value="WD_REPEATS_2"/>
    <property type="match status" value="4"/>
</dbReference>
<comment type="similarity">
    <text evidence="6">Belongs to the WD repeat WDR12/YTM1 family.</text>
</comment>
<gene>
    <name evidence="6" type="primary">YTM1</name>
    <name evidence="9" type="ORF">BB558_000651</name>
</gene>
<feature type="repeat" description="WD" evidence="7">
    <location>
        <begin position="279"/>
        <end position="321"/>
    </location>
</feature>
<dbReference type="PANTHER" id="PTHR19855">
    <property type="entry name" value="WD40 REPEAT PROTEIN 12, 37"/>
    <property type="match status" value="1"/>
</dbReference>
<feature type="repeat" description="WD" evidence="7">
    <location>
        <begin position="366"/>
        <end position="408"/>
    </location>
</feature>
<feature type="domain" description="NLE" evidence="8">
    <location>
        <begin position="6"/>
        <end position="68"/>
    </location>
</feature>
<dbReference type="GO" id="GO:0000466">
    <property type="term" value="P:maturation of 5.8S rRNA from tricistronic rRNA transcript (SSU-rRNA, 5.8S rRNA, LSU-rRNA)"/>
    <property type="evidence" value="ECO:0007669"/>
    <property type="project" value="UniProtKB-UniRule"/>
</dbReference>
<accession>A0A2U1JDK8</accession>
<dbReference type="PROSITE" id="PS50294">
    <property type="entry name" value="WD_REPEATS_REGION"/>
    <property type="match status" value="3"/>
</dbReference>
<dbReference type="GO" id="GO:0005730">
    <property type="term" value="C:nucleolus"/>
    <property type="evidence" value="ECO:0007669"/>
    <property type="project" value="UniProtKB-SubCell"/>
</dbReference>
<evidence type="ECO:0000256" key="2">
    <source>
        <dbReference type="ARBA" id="ARBA00022552"/>
    </source>
</evidence>
<dbReference type="InterPro" id="IPR020472">
    <property type="entry name" value="WD40_PAC1"/>
</dbReference>
<evidence type="ECO:0000256" key="3">
    <source>
        <dbReference type="ARBA" id="ARBA00022574"/>
    </source>
</evidence>
<dbReference type="InterPro" id="IPR036322">
    <property type="entry name" value="WD40_repeat_dom_sf"/>
</dbReference>
<keyword evidence="2 6" id="KW-0698">rRNA processing</keyword>
<evidence type="ECO:0000256" key="5">
    <source>
        <dbReference type="ARBA" id="ARBA00023242"/>
    </source>
</evidence>
<sequence length="450" mass="49856">MNKEQVQIILFSKLKKYELPQTPILVPTNLKRYGLSEIVNHLLGNEKPIPFDFLIEGLFLRSSLEEYLNSKGISTENIINIEFIESLKPPTSQAQFPTSSWISSIKIAQDNLFYVASYDSTIQVWNTQNQCETKLVGHNGPVKSVSCLPEIHSQKYKLDLVSGSLDQTVIGWSKNTDNKNAIAFDQAYIGYGHTSSIDDITFTLDGSHFITASSDSTLKLWTTDLPDIESQKDILENGIEGIPSLANIISEKISKKSKKSKTTNSENSEKLIKVSKTTFKGHTGPVTAVVVGSSANNTFYSCGMDHSIRTWDIITGDNTFTKVGNDVVLSIDYSELSGLLVTGHTDNVVRVWDPRIEDTNLASMNLKGHSGWVKSTKWSSESQYMFATASYDGTSKIWDIRSTSSSMFSLPFPKTKSKTSELPDKLLALDWKSKTLVSGGQSGDLYIHSS</sequence>
<keyword evidence="3 7" id="KW-0853">WD repeat</keyword>
<keyword evidence="1 6" id="KW-0690">Ribosome biogenesis</keyword>
<dbReference type="GO" id="GO:0043021">
    <property type="term" value="F:ribonucleoprotein complex binding"/>
    <property type="evidence" value="ECO:0007669"/>
    <property type="project" value="UniProtKB-UniRule"/>
</dbReference>
<dbReference type="Proteomes" id="UP000245591">
    <property type="component" value="Unassembled WGS sequence"/>
</dbReference>
<name>A0A2U1JDK8_SMIAN</name>
<comment type="subunit">
    <text evidence="6">Component of the NOP7 complex, composed of ERB1, NOP7 and YTM1. Within the NOP7 complex ERB1 appears to interact directly with NOP7 and YTM1. The NOP7 complex also associates with the 66S pre-ribosome.</text>
</comment>
<dbReference type="SMART" id="SM00320">
    <property type="entry name" value="WD40"/>
    <property type="match status" value="7"/>
</dbReference>
<comment type="function">
    <text evidence="6">Component of the NOP7 complex, which is required for maturation of the 25S and 5.8S ribosomal RNAs and formation of the 60S ribosome.</text>
</comment>
<dbReference type="Pfam" id="PF08154">
    <property type="entry name" value="NLE"/>
    <property type="match status" value="1"/>
</dbReference>
<dbReference type="SUPFAM" id="SSF50978">
    <property type="entry name" value="WD40 repeat-like"/>
    <property type="match status" value="1"/>
</dbReference>
<dbReference type="Pfam" id="PF00400">
    <property type="entry name" value="WD40"/>
    <property type="match status" value="6"/>
</dbReference>
<dbReference type="EMBL" id="MBFU01000026">
    <property type="protein sequence ID" value="PWA03182.1"/>
    <property type="molecule type" value="Genomic_DNA"/>
</dbReference>
<dbReference type="Gene3D" id="2.130.10.10">
    <property type="entry name" value="YVTN repeat-like/Quinoprotein amine dehydrogenase"/>
    <property type="match status" value="1"/>
</dbReference>
<evidence type="ECO:0000256" key="6">
    <source>
        <dbReference type="HAMAP-Rule" id="MF_03029"/>
    </source>
</evidence>
<dbReference type="InterPro" id="IPR001680">
    <property type="entry name" value="WD40_rpt"/>
</dbReference>
<comment type="caution">
    <text evidence="9">The sequence shown here is derived from an EMBL/GenBank/DDBJ whole genome shotgun (WGS) entry which is preliminary data.</text>
</comment>
<evidence type="ECO:0000256" key="1">
    <source>
        <dbReference type="ARBA" id="ARBA00022517"/>
    </source>
</evidence>
<dbReference type="InterPro" id="IPR028599">
    <property type="entry name" value="WDR12/Ytm1"/>
</dbReference>
<organism evidence="9 10">
    <name type="scientific">Smittium angustum</name>
    <dbReference type="NCBI Taxonomy" id="133377"/>
    <lineage>
        <taxon>Eukaryota</taxon>
        <taxon>Fungi</taxon>
        <taxon>Fungi incertae sedis</taxon>
        <taxon>Zoopagomycota</taxon>
        <taxon>Kickxellomycotina</taxon>
        <taxon>Harpellomycetes</taxon>
        <taxon>Harpellales</taxon>
        <taxon>Legeriomycetaceae</taxon>
        <taxon>Smittium</taxon>
    </lineage>
</organism>
<dbReference type="InterPro" id="IPR015943">
    <property type="entry name" value="WD40/YVTN_repeat-like_dom_sf"/>
</dbReference>
<evidence type="ECO:0000256" key="7">
    <source>
        <dbReference type="PROSITE-ProRule" id="PRU00221"/>
    </source>
</evidence>
<dbReference type="InterPro" id="IPR012972">
    <property type="entry name" value="NLE"/>
</dbReference>
<feature type="repeat" description="WD" evidence="7">
    <location>
        <begin position="321"/>
        <end position="353"/>
    </location>
</feature>
<dbReference type="GO" id="GO:0000463">
    <property type="term" value="P:maturation of LSU-rRNA from tricistronic rRNA transcript (SSU-rRNA, 5.8S rRNA, LSU-rRNA)"/>
    <property type="evidence" value="ECO:0007669"/>
    <property type="project" value="UniProtKB-UniRule"/>
</dbReference>
<proteinExistence type="inferred from homology"/>
<dbReference type="AlphaFoldDB" id="A0A2U1JDK8"/>
<evidence type="ECO:0000313" key="9">
    <source>
        <dbReference type="EMBL" id="PWA03182.1"/>
    </source>
</evidence>
<evidence type="ECO:0000256" key="4">
    <source>
        <dbReference type="ARBA" id="ARBA00022737"/>
    </source>
</evidence>
<feature type="repeat" description="WD" evidence="7">
    <location>
        <begin position="190"/>
        <end position="221"/>
    </location>
</feature>
<dbReference type="HAMAP" id="MF_03029">
    <property type="entry name" value="WDR12"/>
    <property type="match status" value="1"/>
</dbReference>
<protein>
    <recommendedName>
        <fullName evidence="6">Ribosome biogenesis protein YTM1</fullName>
    </recommendedName>
</protein>
<keyword evidence="5 6" id="KW-0539">Nucleus</keyword>
<keyword evidence="10" id="KW-1185">Reference proteome</keyword>
<evidence type="ECO:0000313" key="10">
    <source>
        <dbReference type="Proteomes" id="UP000245591"/>
    </source>
</evidence>
<dbReference type="GO" id="GO:0005654">
    <property type="term" value="C:nucleoplasm"/>
    <property type="evidence" value="ECO:0007669"/>
    <property type="project" value="UniProtKB-SubCell"/>
</dbReference>
<dbReference type="PANTHER" id="PTHR19855:SF11">
    <property type="entry name" value="RIBOSOME BIOGENESIS PROTEIN WDR12"/>
    <property type="match status" value="1"/>
</dbReference>
<comment type="subcellular location">
    <subcellularLocation>
        <location evidence="6">Nucleus</location>
        <location evidence="6">Nucleolus</location>
    </subcellularLocation>
    <subcellularLocation>
        <location evidence="6">Nucleus</location>
        <location evidence="6">Nucleoplasm</location>
    </subcellularLocation>
</comment>
<reference evidence="9 10" key="1">
    <citation type="journal article" date="2018" name="MBio">
        <title>Comparative Genomics Reveals the Core Gene Toolbox for the Fungus-Insect Symbiosis.</title>
        <authorList>
            <person name="Wang Y."/>
            <person name="Stata M."/>
            <person name="Wang W."/>
            <person name="Stajich J.E."/>
            <person name="White M.M."/>
            <person name="Moncalvo J.M."/>
        </authorList>
    </citation>
    <scope>NUCLEOTIDE SEQUENCE [LARGE SCALE GENOMIC DNA]</scope>
    <source>
        <strain evidence="9 10">AUS-126-30</strain>
    </source>
</reference>